<evidence type="ECO:0000313" key="6">
    <source>
        <dbReference type="Proteomes" id="UP000054937"/>
    </source>
</evidence>
<dbReference type="SUPFAM" id="SSF52058">
    <property type="entry name" value="L domain-like"/>
    <property type="match status" value="1"/>
</dbReference>
<dbReference type="InParanoid" id="A0A0V0QRI8"/>
<dbReference type="InterPro" id="IPR006212">
    <property type="entry name" value="Furin_repeat"/>
</dbReference>
<dbReference type="InterPro" id="IPR042655">
    <property type="entry name" value="LRC72"/>
</dbReference>
<evidence type="ECO:0000256" key="2">
    <source>
        <dbReference type="ARBA" id="ARBA00022737"/>
    </source>
</evidence>
<dbReference type="Gene3D" id="2.10.220.10">
    <property type="entry name" value="Hormone Receptor, Insulin-like Growth Factor Receptor 1, Chain A, domain 2"/>
    <property type="match status" value="1"/>
</dbReference>
<sequence length="1146" mass="132148">MDETFHKLLQRGTYKKDKTTGDPWEFIPIKNRKQAKNCIELHMANKSFQQLKGEEFEHFPNLEVLYLNDNQFEQIQGLDANFRIKNLYLFNNKLKTLDGSLEYLTHLEILLLYNNELRDLDKQIEFLKRYPNLKQLDLFQNPICEEPNYRAKIIYNLPSLKILDRHVITYTERIKAEKQVQEINIVQKKKEVKKRIQPSQMFSQGEIDCYREAASLKQRYQKEKEDQIKLEETIKQEKIQRKKEKEQNKVPRSQYQIQLEQRRKEDPNHIITEYEKDKINFIYEKNKHFVDNKLMLKKEDISKIYYDLQNDEGLIGIVPTCTEQQFQEIINPDNLEIIEYDDYRLRLNNMYWDKPSIQQTQERIKQLYYKGNQKLNRGNKQEAYVDFNNAIRLQTKLDMDEHSQPVFETMKQSENGTKRFDSFDFGCTDEFTSEQNADGDDIYDTTTCKCIDGYFFNLEAEGYCQECNSKCETCEYLADNCLTCAYGDITNFCSCGDGEYYSTTSSACENCSDFDDNCAQCNENDKCIKCSGNLILNSGQCECQDGYALQTDGSCLITKNGCQTYDSSGDCTKCFNGYSLASGVCSPCASGQYSDGITCTCSDYSYYDDTCTDCIDGYESNEWICVRTDTDIYYTLGQADPDATTVAFNTDTDIGTCKCDFVSNYCEQYCCCDGDCSADIQDEWNSLGLCSESESNIQQKCVSNVSIYRINEYRGMKKIEQADLNQICVQFDNTIEYTDYQNEYEHNQSLPDILASELYTEVLSEIQPSTSSSTNNIYTYYRNVAGNCEKINQVQGGLNNALVTCTYTYSSCDELEYANFNLDFSDSDIEIINGGDYIQGAIYYFSYDQIEDKITREKAQIWTTSSCTAPTTSLTSDLFFQVAFIDTDNNPNKVQQGGLPGYVSGLPVQYLLNNDGSYYQETNGLFLTGSASDGVCTTGTIDFQTNIFNPLIDKQLLFNQELKYQCNYDLSGKTVQNDCANIDLSDALILQNFIRKDITNQYIGQFGNANPRYSEDWISIINSSIDTTPTYSSSAKTCTIQNQFVLVIFYKNFGFETNLQRAVIQAQFFQKDKKTSYTELPDSLNLSIEVKYINVDYDEIENEMPGSPTSMPQFPKDIFYPIWYDGSSVLSFNLILLVLCYFIFNY</sequence>
<dbReference type="Pfam" id="PF14580">
    <property type="entry name" value="LRR_9"/>
    <property type="match status" value="1"/>
</dbReference>
<keyword evidence="6" id="KW-1185">Reference proteome</keyword>
<gene>
    <name evidence="5" type="ORF">PPERSA_06523</name>
</gene>
<reference evidence="5 6" key="1">
    <citation type="journal article" date="2015" name="Sci. Rep.">
        <title>Genome of the facultative scuticociliatosis pathogen Pseudocohnilembus persalinus provides insight into its virulence through horizontal gene transfer.</title>
        <authorList>
            <person name="Xiong J."/>
            <person name="Wang G."/>
            <person name="Cheng J."/>
            <person name="Tian M."/>
            <person name="Pan X."/>
            <person name="Warren A."/>
            <person name="Jiang C."/>
            <person name="Yuan D."/>
            <person name="Miao W."/>
        </authorList>
    </citation>
    <scope>NUCLEOTIDE SEQUENCE [LARGE SCALE GENOMIC DNA]</scope>
    <source>
        <strain evidence="5">36N120E</strain>
    </source>
</reference>
<keyword evidence="4" id="KW-0472">Membrane</keyword>
<name>A0A0V0QRI8_PSEPJ</name>
<dbReference type="InterPro" id="IPR001611">
    <property type="entry name" value="Leu-rich_rpt"/>
</dbReference>
<dbReference type="Gene3D" id="3.80.10.10">
    <property type="entry name" value="Ribonuclease Inhibitor"/>
    <property type="match status" value="1"/>
</dbReference>
<dbReference type="SMART" id="SM00261">
    <property type="entry name" value="FU"/>
    <property type="match status" value="3"/>
</dbReference>
<protein>
    <submittedName>
        <fullName evidence="5">Insulin-like growth factor binding protein, N-terminal</fullName>
    </submittedName>
</protein>
<proteinExistence type="predicted"/>
<organism evidence="5 6">
    <name type="scientific">Pseudocohnilembus persalinus</name>
    <name type="common">Ciliate</name>
    <dbReference type="NCBI Taxonomy" id="266149"/>
    <lineage>
        <taxon>Eukaryota</taxon>
        <taxon>Sar</taxon>
        <taxon>Alveolata</taxon>
        <taxon>Ciliophora</taxon>
        <taxon>Intramacronucleata</taxon>
        <taxon>Oligohymenophorea</taxon>
        <taxon>Scuticociliatia</taxon>
        <taxon>Philasterida</taxon>
        <taxon>Pseudocohnilembidae</taxon>
        <taxon>Pseudocohnilembus</taxon>
    </lineage>
</organism>
<dbReference type="OrthoDB" id="1517790at2759"/>
<keyword evidence="4" id="KW-1133">Transmembrane helix</keyword>
<accession>A0A0V0QRI8</accession>
<evidence type="ECO:0000313" key="5">
    <source>
        <dbReference type="EMBL" id="KRX04889.1"/>
    </source>
</evidence>
<dbReference type="InterPro" id="IPR009030">
    <property type="entry name" value="Growth_fac_rcpt_cys_sf"/>
</dbReference>
<dbReference type="SUPFAM" id="SSF57184">
    <property type="entry name" value="Growth factor receptor domain"/>
    <property type="match status" value="1"/>
</dbReference>
<evidence type="ECO:0000256" key="4">
    <source>
        <dbReference type="SAM" id="Phobius"/>
    </source>
</evidence>
<evidence type="ECO:0000256" key="1">
    <source>
        <dbReference type="ARBA" id="ARBA00022614"/>
    </source>
</evidence>
<keyword evidence="2" id="KW-0677">Repeat</keyword>
<keyword evidence="4" id="KW-0812">Transmembrane</keyword>
<dbReference type="PROSITE" id="PS51450">
    <property type="entry name" value="LRR"/>
    <property type="match status" value="1"/>
</dbReference>
<evidence type="ECO:0000256" key="3">
    <source>
        <dbReference type="SAM" id="Coils"/>
    </source>
</evidence>
<dbReference type="Proteomes" id="UP000054937">
    <property type="component" value="Unassembled WGS sequence"/>
</dbReference>
<comment type="caution">
    <text evidence="5">The sequence shown here is derived from an EMBL/GenBank/DDBJ whole genome shotgun (WGS) entry which is preliminary data.</text>
</comment>
<dbReference type="AlphaFoldDB" id="A0A0V0QRI8"/>
<feature type="transmembrane region" description="Helical" evidence="4">
    <location>
        <begin position="1122"/>
        <end position="1144"/>
    </location>
</feature>
<dbReference type="PANTHER" id="PTHR46759:SF1">
    <property type="entry name" value="LEUCINE-RICH REPEAT-CONTAINING PROTEIN 72"/>
    <property type="match status" value="1"/>
</dbReference>
<feature type="coiled-coil region" evidence="3">
    <location>
        <begin position="213"/>
        <end position="247"/>
    </location>
</feature>
<keyword evidence="1" id="KW-0433">Leucine-rich repeat</keyword>
<dbReference type="InterPro" id="IPR032675">
    <property type="entry name" value="LRR_dom_sf"/>
</dbReference>
<dbReference type="PANTHER" id="PTHR46759">
    <property type="entry name" value="LEUCINE-RICH REPEAT-CONTAINING PROTEIN 72"/>
    <property type="match status" value="1"/>
</dbReference>
<dbReference type="SMART" id="SM00369">
    <property type="entry name" value="LRR_TYP"/>
    <property type="match status" value="2"/>
</dbReference>
<dbReference type="InterPro" id="IPR003591">
    <property type="entry name" value="Leu-rich_rpt_typical-subtyp"/>
</dbReference>
<keyword evidence="3" id="KW-0175">Coiled coil</keyword>
<dbReference type="EMBL" id="LDAU01000110">
    <property type="protein sequence ID" value="KRX04889.1"/>
    <property type="molecule type" value="Genomic_DNA"/>
</dbReference>